<dbReference type="RefSeq" id="WP_189667650.1">
    <property type="nucleotide sequence ID" value="NZ_BNAS01000001.1"/>
</dbReference>
<dbReference type="InterPro" id="IPR006059">
    <property type="entry name" value="SBP"/>
</dbReference>
<comment type="caution">
    <text evidence="1">The sequence shown here is derived from an EMBL/GenBank/DDBJ whole genome shotgun (WGS) entry which is preliminary data.</text>
</comment>
<reference evidence="1" key="1">
    <citation type="journal article" date="2014" name="Int. J. Syst. Evol. Microbiol.">
        <title>Complete genome sequence of Corynebacterium casei LMG S-19264T (=DSM 44701T), isolated from a smear-ripened cheese.</title>
        <authorList>
            <consortium name="US DOE Joint Genome Institute (JGI-PGF)"/>
            <person name="Walter F."/>
            <person name="Albersmeier A."/>
            <person name="Kalinowski J."/>
            <person name="Ruckert C."/>
        </authorList>
    </citation>
    <scope>NUCLEOTIDE SEQUENCE</scope>
    <source>
        <strain evidence="1">CGMCC 4.7398</strain>
    </source>
</reference>
<proteinExistence type="predicted"/>
<sequence length="432" mass="44952">MPISRHTTARLAVGAAAVSVLVLSGCGRSTEPASSAASAPVDDGPATGTVELWAPDGDATVLDDVVASFKADNPDLDLQVTLVPSDEYTTKLQSAVAAGGGPDVAQLYTESQAQFIAGGAFAPVPDGLVDSASFFPGAWESGVVDGVAYSVPWYAYTYAMVYRSDFAEAGGVEAPATWDDVIPFFEALQDGGAEKGLGADVGWDVYNGQDVTQYLWQAGGRPMSDDGAEWTLDTPEMVEALTYNQSFFTSGIADPDAPGFLDSQPYFVEGRTGAMMTGPWVIGQLDDVAGEEGWTQEHVATAALPGDAGGSVGAIAGGSWGVLADSDNSDASWKLLRHLAEPETQVAQYEAYSSLPAVSSAWDDPAIADQPLLDAFFEQLQNTETYPQVATWAQIATQLGVEMEAVAKGSQTPEEAAAAIQAFAESLGTGAE</sequence>
<evidence type="ECO:0000313" key="2">
    <source>
        <dbReference type="Proteomes" id="UP000627369"/>
    </source>
</evidence>
<name>A0A919FHK0_9MICO</name>
<dbReference type="PANTHER" id="PTHR43649:SF12">
    <property type="entry name" value="DIACETYLCHITOBIOSE BINDING PROTEIN DASA"/>
    <property type="match status" value="1"/>
</dbReference>
<dbReference type="PANTHER" id="PTHR43649">
    <property type="entry name" value="ARABINOSE-BINDING PROTEIN-RELATED"/>
    <property type="match status" value="1"/>
</dbReference>
<reference evidence="1" key="2">
    <citation type="submission" date="2020-09" db="EMBL/GenBank/DDBJ databases">
        <authorList>
            <person name="Sun Q."/>
            <person name="Zhou Y."/>
        </authorList>
    </citation>
    <scope>NUCLEOTIDE SEQUENCE</scope>
    <source>
        <strain evidence="1">CGMCC 4.7398</strain>
    </source>
</reference>
<dbReference type="SUPFAM" id="SSF53850">
    <property type="entry name" value="Periplasmic binding protein-like II"/>
    <property type="match status" value="1"/>
</dbReference>
<dbReference type="Pfam" id="PF01547">
    <property type="entry name" value="SBP_bac_1"/>
    <property type="match status" value="1"/>
</dbReference>
<keyword evidence="2" id="KW-1185">Reference proteome</keyword>
<organism evidence="1 2">
    <name type="scientific">Promicromonospora soli</name>
    <dbReference type="NCBI Taxonomy" id="2035533"/>
    <lineage>
        <taxon>Bacteria</taxon>
        <taxon>Bacillati</taxon>
        <taxon>Actinomycetota</taxon>
        <taxon>Actinomycetes</taxon>
        <taxon>Micrococcales</taxon>
        <taxon>Promicromonosporaceae</taxon>
        <taxon>Promicromonospora</taxon>
    </lineage>
</organism>
<accession>A0A919FHK0</accession>
<dbReference type="Proteomes" id="UP000627369">
    <property type="component" value="Unassembled WGS sequence"/>
</dbReference>
<dbReference type="Gene3D" id="3.40.190.10">
    <property type="entry name" value="Periplasmic binding protein-like II"/>
    <property type="match status" value="2"/>
</dbReference>
<gene>
    <name evidence="1" type="primary">lacE</name>
    <name evidence="1" type="ORF">GCM10017772_04670</name>
</gene>
<dbReference type="AlphaFoldDB" id="A0A919FHK0"/>
<dbReference type="PROSITE" id="PS51257">
    <property type="entry name" value="PROKAR_LIPOPROTEIN"/>
    <property type="match status" value="1"/>
</dbReference>
<dbReference type="InterPro" id="IPR050490">
    <property type="entry name" value="Bact_solute-bd_prot1"/>
</dbReference>
<protein>
    <submittedName>
        <fullName evidence="1">Sugar ABC transporter substrate-binding protein</fullName>
    </submittedName>
</protein>
<evidence type="ECO:0000313" key="1">
    <source>
        <dbReference type="EMBL" id="GHH65802.1"/>
    </source>
</evidence>
<dbReference type="EMBL" id="BNAS01000001">
    <property type="protein sequence ID" value="GHH65802.1"/>
    <property type="molecule type" value="Genomic_DNA"/>
</dbReference>